<keyword evidence="6 10" id="KW-0808">Transferase</keyword>
<accession>A0AAN6I3Z2</accession>
<keyword evidence="9 10" id="KW-0067">ATP-binding</keyword>
<proteinExistence type="inferred from homology"/>
<evidence type="ECO:0000313" key="12">
    <source>
        <dbReference type="Proteomes" id="UP001196530"/>
    </source>
</evidence>
<evidence type="ECO:0000256" key="1">
    <source>
        <dbReference type="ARBA" id="ARBA00001774"/>
    </source>
</evidence>
<dbReference type="GO" id="GO:0032958">
    <property type="term" value="P:inositol phosphate biosynthetic process"/>
    <property type="evidence" value="ECO:0007669"/>
    <property type="project" value="TreeGrafter"/>
</dbReference>
<comment type="domain">
    <text evidence="10">The EXKPK motif is conserved in inositol-pentakisphosphate 2-kinases of both family 1 and 2.</text>
</comment>
<keyword evidence="8 10" id="KW-0418">Kinase</keyword>
<evidence type="ECO:0000256" key="4">
    <source>
        <dbReference type="ARBA" id="ARBA00012023"/>
    </source>
</evidence>
<dbReference type="GO" id="GO:0035299">
    <property type="term" value="F:inositol-1,3,4,5,6-pentakisphosphate 2-kinase activity"/>
    <property type="evidence" value="ECO:0007669"/>
    <property type="project" value="UniProtKB-EC"/>
</dbReference>
<organism evidence="11 12">
    <name type="scientific">Pichia angusta</name>
    <name type="common">Yeast</name>
    <name type="synonym">Hansenula polymorpha</name>
    <dbReference type="NCBI Taxonomy" id="870730"/>
    <lineage>
        <taxon>Eukaryota</taxon>
        <taxon>Fungi</taxon>
        <taxon>Dikarya</taxon>
        <taxon>Ascomycota</taxon>
        <taxon>Saccharomycotina</taxon>
        <taxon>Pichiomycetes</taxon>
        <taxon>Pichiales</taxon>
        <taxon>Pichiaceae</taxon>
        <taxon>Ogataea</taxon>
    </lineage>
</organism>
<comment type="similarity">
    <text evidence="3">Belongs to the IPK1 type 1 family.</text>
</comment>
<gene>
    <name evidence="11" type="ORF">KL928_005143</name>
</gene>
<evidence type="ECO:0000256" key="3">
    <source>
        <dbReference type="ARBA" id="ARBA00008305"/>
    </source>
</evidence>
<dbReference type="PANTHER" id="PTHR14456">
    <property type="entry name" value="INOSITOL POLYPHOSPHATE KINASE 1"/>
    <property type="match status" value="1"/>
</dbReference>
<evidence type="ECO:0000313" key="11">
    <source>
        <dbReference type="EMBL" id="KAG7815804.1"/>
    </source>
</evidence>
<dbReference type="GO" id="GO:0005634">
    <property type="term" value="C:nucleus"/>
    <property type="evidence" value="ECO:0007669"/>
    <property type="project" value="TreeGrafter"/>
</dbReference>
<dbReference type="InterPro" id="IPR009286">
    <property type="entry name" value="Ins_P5_2-kin"/>
</dbReference>
<dbReference type="GO" id="GO:0005524">
    <property type="term" value="F:ATP binding"/>
    <property type="evidence" value="ECO:0007669"/>
    <property type="project" value="UniProtKB-KW"/>
</dbReference>
<dbReference type="GeneID" id="66129194"/>
<reference evidence="11" key="1">
    <citation type="journal article" date="2021" name="G3 (Bethesda)">
        <title>Genomic diversity, chromosomal rearrangements, and interspecies hybridization in the ogataea polymorpha species complex.</title>
        <authorList>
            <person name="Hanson S.J."/>
            <person name="Cinneide E.O."/>
            <person name="Salzberg L.I."/>
            <person name="Wolfe K.H."/>
            <person name="McGowan J."/>
            <person name="Fitzpatrick D.A."/>
            <person name="Matlin K."/>
        </authorList>
    </citation>
    <scope>NUCLEOTIDE SEQUENCE</scope>
    <source>
        <strain evidence="11">61-244</strain>
    </source>
</reference>
<dbReference type="AlphaFoldDB" id="A0AAN6I3Z2"/>
<evidence type="ECO:0000256" key="6">
    <source>
        <dbReference type="ARBA" id="ARBA00022679"/>
    </source>
</evidence>
<comment type="catalytic activity">
    <reaction evidence="1 10">
        <text>1D-myo-inositol 1,3,4,5,6-pentakisphosphate + ATP = 1D-myo-inositol hexakisphosphate + ADP + H(+)</text>
        <dbReference type="Rhea" id="RHEA:20313"/>
        <dbReference type="ChEBI" id="CHEBI:15378"/>
        <dbReference type="ChEBI" id="CHEBI:30616"/>
        <dbReference type="ChEBI" id="CHEBI:57733"/>
        <dbReference type="ChEBI" id="CHEBI:58130"/>
        <dbReference type="ChEBI" id="CHEBI:456216"/>
        <dbReference type="EC" id="2.7.1.158"/>
    </reaction>
</comment>
<dbReference type="Proteomes" id="UP001196530">
    <property type="component" value="Unassembled WGS sequence"/>
</dbReference>
<evidence type="ECO:0000256" key="7">
    <source>
        <dbReference type="ARBA" id="ARBA00022741"/>
    </source>
</evidence>
<dbReference type="PANTHER" id="PTHR14456:SF2">
    <property type="entry name" value="INOSITOL-PENTAKISPHOSPHATE 2-KINASE"/>
    <property type="match status" value="1"/>
</dbReference>
<evidence type="ECO:0000256" key="10">
    <source>
        <dbReference type="RuleBase" id="RU364126"/>
    </source>
</evidence>
<evidence type="ECO:0000256" key="5">
    <source>
        <dbReference type="ARBA" id="ARBA00014846"/>
    </source>
</evidence>
<evidence type="ECO:0000256" key="8">
    <source>
        <dbReference type="ARBA" id="ARBA00022777"/>
    </source>
</evidence>
<dbReference type="InterPro" id="IPR043001">
    <property type="entry name" value="IP5_2-K_N_lobe"/>
</dbReference>
<dbReference type="Gene3D" id="3.30.200.110">
    <property type="entry name" value="Inositol-pentakisphosphate 2-kinase, N-lobe"/>
    <property type="match status" value="1"/>
</dbReference>
<name>A0AAN6I3Z2_PICAN</name>
<comment type="function">
    <text evidence="10">Phosphorylates Ins(1,3,4,5,6)P5 at position 2 to form Ins(1,2,3,4,5,6)P6 (InsP6 or phytate).</text>
</comment>
<comment type="caution">
    <text evidence="11">The sequence shown here is derived from an EMBL/GenBank/DDBJ whole genome shotgun (WGS) entry which is preliminary data.</text>
</comment>
<sequence>MELDFFSYFRKGSANAVFRYEGKDPQLAGTVLRLRLAGQDYTTQEIYEYMHQFSSLKRWIIPTKLVELEPGAIHKLEKDGLKLKPDTHGLLMDNVFEESDCREIALNKHIILSLGARRLLELKPKWLDPGSNRTCRNCAHLLSKGEKFIVCPLQLLTTDGIHKWCEAVEHEALNRGCPYLPIEDAVQANILLFQTLASIQARYPNVHQKLMSLESEVDVDEQLCETMTMRDVTVFIDLDSSKALLCDLDRKSPRKWQKWRDREIALNKLMQ</sequence>
<dbReference type="Pfam" id="PF06090">
    <property type="entry name" value="Ins_P5_2-kin"/>
    <property type="match status" value="1"/>
</dbReference>
<dbReference type="RefSeq" id="XP_043057383.1">
    <property type="nucleotide sequence ID" value="XM_043205920.1"/>
</dbReference>
<dbReference type="EC" id="2.7.1.158" evidence="4 10"/>
<protein>
    <recommendedName>
        <fullName evidence="5 10">Inositol-pentakisphosphate 2-kinase</fullName>
        <ecNumber evidence="4 10">2.7.1.158</ecNumber>
    </recommendedName>
</protein>
<comment type="function">
    <text evidence="2">Has kinase activity and phosphorylates inositol-1,3,4,5,6-pentakisphosphate (Ins(1,3,4,5,6)P5) to produce 1,2,3,4,5,6-hexakisphosphate (InsP6), also known as phytate.</text>
</comment>
<evidence type="ECO:0000256" key="9">
    <source>
        <dbReference type="ARBA" id="ARBA00022840"/>
    </source>
</evidence>
<evidence type="ECO:0000256" key="2">
    <source>
        <dbReference type="ARBA" id="ARBA00003979"/>
    </source>
</evidence>
<keyword evidence="7 10" id="KW-0547">Nucleotide-binding</keyword>
<dbReference type="EMBL" id="JAHLUX010000013">
    <property type="protein sequence ID" value="KAG7815804.1"/>
    <property type="molecule type" value="Genomic_DNA"/>
</dbReference>